<name>A0ABY8N3J1_9PSED</name>
<feature type="signal peptide" evidence="2">
    <location>
        <begin position="1"/>
        <end position="35"/>
    </location>
</feature>
<dbReference type="InterPro" id="IPR036709">
    <property type="entry name" value="Autotransporte_beta_dom_sf"/>
</dbReference>
<dbReference type="Proteomes" id="UP001243713">
    <property type="component" value="Chromosome"/>
</dbReference>
<dbReference type="Gene3D" id="2.160.20.20">
    <property type="match status" value="1"/>
</dbReference>
<accession>A0ABY8N3J1</accession>
<dbReference type="SMART" id="SM00869">
    <property type="entry name" value="Autotransporter"/>
    <property type="match status" value="1"/>
</dbReference>
<dbReference type="InterPro" id="IPR011050">
    <property type="entry name" value="Pectin_lyase_fold/virulence"/>
</dbReference>
<dbReference type="EMBL" id="CP093428">
    <property type="protein sequence ID" value="WGK93421.1"/>
    <property type="molecule type" value="Genomic_DNA"/>
</dbReference>
<dbReference type="InterPro" id="IPR051551">
    <property type="entry name" value="Autotransporter_adhesion"/>
</dbReference>
<dbReference type="Pfam" id="PF03797">
    <property type="entry name" value="Autotransporter"/>
    <property type="match status" value="1"/>
</dbReference>
<dbReference type="InterPro" id="IPR005546">
    <property type="entry name" value="Autotransporte_beta"/>
</dbReference>
<dbReference type="SUPFAM" id="SSF103515">
    <property type="entry name" value="Autotransporter"/>
    <property type="match status" value="1"/>
</dbReference>
<evidence type="ECO:0000256" key="1">
    <source>
        <dbReference type="ARBA" id="ARBA00022729"/>
    </source>
</evidence>
<evidence type="ECO:0000259" key="3">
    <source>
        <dbReference type="PROSITE" id="PS51208"/>
    </source>
</evidence>
<evidence type="ECO:0000256" key="2">
    <source>
        <dbReference type="SAM" id="SignalP"/>
    </source>
</evidence>
<dbReference type="Gene3D" id="2.40.128.130">
    <property type="entry name" value="Autotransporter beta-domain"/>
    <property type="match status" value="1"/>
</dbReference>
<reference evidence="4 5" key="1">
    <citation type="submission" date="2022-03" db="EMBL/GenBank/DDBJ databases">
        <title>Plant growth promoting endophytes with ACC deaminase activity.</title>
        <authorList>
            <person name="Charles T."/>
            <person name="Van Dyk A."/>
            <person name="Cheng J."/>
            <person name="Heil J."/>
        </authorList>
    </citation>
    <scope>NUCLEOTIDE SEQUENCE [LARGE SCALE GENOMIC DNA]</scope>
    <source>
        <strain evidence="4 5">8R6</strain>
    </source>
</reference>
<feature type="domain" description="Autotransporter" evidence="3">
    <location>
        <begin position="492"/>
        <end position="760"/>
    </location>
</feature>
<dbReference type="InterPro" id="IPR004899">
    <property type="entry name" value="Pertactin_central"/>
</dbReference>
<dbReference type="PROSITE" id="PS51257">
    <property type="entry name" value="PROKAR_LIPOPROTEIN"/>
    <property type="match status" value="1"/>
</dbReference>
<evidence type="ECO:0000313" key="4">
    <source>
        <dbReference type="EMBL" id="WGK93421.1"/>
    </source>
</evidence>
<dbReference type="PRINTS" id="PR01484">
    <property type="entry name" value="PRTACTNFAMLY"/>
</dbReference>
<dbReference type="PROSITE" id="PS51208">
    <property type="entry name" value="AUTOTRANSPORTER"/>
    <property type="match status" value="1"/>
</dbReference>
<dbReference type="PANTHER" id="PTHR35037">
    <property type="entry name" value="C-TERMINAL REGION OF AIDA-LIKE PROTEIN"/>
    <property type="match status" value="1"/>
</dbReference>
<dbReference type="RefSeq" id="WP_280163999.1">
    <property type="nucleotide sequence ID" value="NZ_CP093428.1"/>
</dbReference>
<dbReference type="InterPro" id="IPR006315">
    <property type="entry name" value="OM_autotransptr_brl_dom"/>
</dbReference>
<dbReference type="PANTHER" id="PTHR35037:SF7">
    <property type="entry name" value="AUTOTRANSPORTER"/>
    <property type="match status" value="1"/>
</dbReference>
<feature type="chain" id="PRO_5046526931" evidence="2">
    <location>
        <begin position="36"/>
        <end position="760"/>
    </location>
</feature>
<proteinExistence type="predicted"/>
<evidence type="ECO:0000313" key="5">
    <source>
        <dbReference type="Proteomes" id="UP001243713"/>
    </source>
</evidence>
<dbReference type="SUPFAM" id="SSF51126">
    <property type="entry name" value="Pectin lyase-like"/>
    <property type="match status" value="1"/>
</dbReference>
<protein>
    <submittedName>
        <fullName evidence="4">Autotransporter outer membrane beta-barrel domain-containing protein</fullName>
    </submittedName>
</protein>
<gene>
    <name evidence="4" type="ORF">MOQ58_07765</name>
</gene>
<keyword evidence="5" id="KW-1185">Reference proteome</keyword>
<sequence>MTTEYKVLRVPVGTGAFKSLATLPAFFLMSCSAFAATIVDNGNTLDVDSSTAPITDYLVRNNSTLNITGATTNSVTVTSGSTLTINGGIVNGNSGGNGVTINSSTATINQATVTADATALLVNRPNGSNQGSTVTATDSQFSGVVTGATVSGLSTLDLINSQVTGTAAGSRGLDIFGGAVRATAGTRISGDVAGVLIKKDPANVGNASLVLDNSTVEGRNGAAIVVEQGTDASIEVLNNSTLIGSNGNVLEVEGASTANMRVANSALQGNVQVTGNSTANLTFDSASMEGDILRENGSTANVTLNNRSSFTGRLNNSNLSLNSGSSLTMVGNDHIGTLTLSDSTVNFGAPGVPRANRQLEVGTLNGSGIIAMQGNFQTGESDLLKAGTATGSYELAVNASGKDATSPQQLTLVQIGNNQADFVLLGGRVDVGTWQYDLAERTNASGEAEYYLNPTTWLSSGAQSVVALFQTALTVSYGELKSLENRMGELQADDKRHGLWVRAYGNKWNVDDGSTGVGYRQEQQGFTLGADTRLGDSPWTVGMLAGYSKSDLNLSGGTSATVDSYYFGPYFGWLNQDNGYFVDGALKFNHFRNESKVGMSDGKRAEGDYNNSAVSAMVEGGRQIDLGDGWFAKPSVQVSAAIIQGESYYLDNGMSAEGDDTHSLRTKLGVMAGRSINLGDTQVRPYGRVAVVHEFASNDNNVRVNGNSINNNLSGSGFEVGAGVMVSVSERLHLGVGVDYAKGKNIEQPVAVTFSANYQF</sequence>
<dbReference type="NCBIfam" id="TIGR01414">
    <property type="entry name" value="autotrans_barl"/>
    <property type="match status" value="1"/>
</dbReference>
<dbReference type="InterPro" id="IPR003991">
    <property type="entry name" value="Pertactin_virulence_factor"/>
</dbReference>
<organism evidence="4 5">
    <name type="scientific">Pseudomonas migulae</name>
    <dbReference type="NCBI Taxonomy" id="78543"/>
    <lineage>
        <taxon>Bacteria</taxon>
        <taxon>Pseudomonadati</taxon>
        <taxon>Pseudomonadota</taxon>
        <taxon>Gammaproteobacteria</taxon>
        <taxon>Pseudomonadales</taxon>
        <taxon>Pseudomonadaceae</taxon>
        <taxon>Pseudomonas</taxon>
    </lineage>
</organism>
<dbReference type="Pfam" id="PF03212">
    <property type="entry name" value="Pertactin"/>
    <property type="match status" value="1"/>
</dbReference>
<dbReference type="InterPro" id="IPR012332">
    <property type="entry name" value="Autotransporter_pectin_lyase_C"/>
</dbReference>
<keyword evidence="1 2" id="KW-0732">Signal</keyword>